<dbReference type="Pfam" id="PF26490">
    <property type="entry name" value="DUF8159"/>
    <property type="match status" value="1"/>
</dbReference>
<dbReference type="EMBL" id="JBHSWU010000691">
    <property type="protein sequence ID" value="MFC6725760.1"/>
    <property type="molecule type" value="Genomic_DNA"/>
</dbReference>
<feature type="domain" description="DUF8159" evidence="1">
    <location>
        <begin position="3"/>
        <end position="113"/>
    </location>
</feature>
<evidence type="ECO:0000313" key="3">
    <source>
        <dbReference type="Proteomes" id="UP001596328"/>
    </source>
</evidence>
<sequence>MSDDITGLEAELRSNGISVETLSRGDPVELTYLTAFPGERVHHAEMGRALNTFIDLAEDDRWDPVRVEATVVRSDDDVQGTWYAEPEWFEGLSEYRLSETDFSQRVLDTLEERGDASHEAADPSGGAA</sequence>
<reference evidence="2 3" key="1">
    <citation type="journal article" date="2019" name="Int. J. Syst. Evol. Microbiol.">
        <title>The Global Catalogue of Microorganisms (GCM) 10K type strain sequencing project: providing services to taxonomists for standard genome sequencing and annotation.</title>
        <authorList>
            <consortium name="The Broad Institute Genomics Platform"/>
            <consortium name="The Broad Institute Genome Sequencing Center for Infectious Disease"/>
            <person name="Wu L."/>
            <person name="Ma J."/>
        </authorList>
    </citation>
    <scope>NUCLEOTIDE SEQUENCE [LARGE SCALE GENOMIC DNA]</scope>
    <source>
        <strain evidence="2 3">NBRC 111368</strain>
    </source>
</reference>
<evidence type="ECO:0000313" key="2">
    <source>
        <dbReference type="EMBL" id="MFC6725760.1"/>
    </source>
</evidence>
<gene>
    <name evidence="2" type="ORF">ACFQE1_15575</name>
</gene>
<organism evidence="2 3">
    <name type="scientific">Halobium palmae</name>
    <dbReference type="NCBI Taxonomy" id="1776492"/>
    <lineage>
        <taxon>Archaea</taxon>
        <taxon>Methanobacteriati</taxon>
        <taxon>Methanobacteriota</taxon>
        <taxon>Stenosarchaea group</taxon>
        <taxon>Halobacteria</taxon>
        <taxon>Halobacteriales</taxon>
        <taxon>Haloferacaceae</taxon>
        <taxon>Halobium</taxon>
    </lineage>
</organism>
<dbReference type="InterPro" id="IPR058473">
    <property type="entry name" value="DUF8159"/>
</dbReference>
<name>A0ABD5S2D2_9EURY</name>
<evidence type="ECO:0000259" key="1">
    <source>
        <dbReference type="Pfam" id="PF26490"/>
    </source>
</evidence>
<proteinExistence type="predicted"/>
<protein>
    <recommendedName>
        <fullName evidence="1">DUF8159 domain-containing protein</fullName>
    </recommendedName>
</protein>
<comment type="caution">
    <text evidence="2">The sequence shown here is derived from an EMBL/GenBank/DDBJ whole genome shotgun (WGS) entry which is preliminary data.</text>
</comment>
<dbReference type="AlphaFoldDB" id="A0ABD5S2D2"/>
<keyword evidence="3" id="KW-1185">Reference proteome</keyword>
<dbReference type="Proteomes" id="UP001596328">
    <property type="component" value="Unassembled WGS sequence"/>
</dbReference>
<accession>A0ABD5S2D2</accession>